<evidence type="ECO:0000256" key="8">
    <source>
        <dbReference type="ARBA" id="ARBA00023180"/>
    </source>
</evidence>
<keyword evidence="7 9" id="KW-0472">Membrane</keyword>
<keyword evidence="5 9" id="KW-1133">Transmembrane helix</keyword>
<evidence type="ECO:0000313" key="12">
    <source>
        <dbReference type="EMBL" id="CAF3598988.1"/>
    </source>
</evidence>
<dbReference type="Proteomes" id="UP000682733">
    <property type="component" value="Unassembled WGS sequence"/>
</dbReference>
<dbReference type="AlphaFoldDB" id="A0A814E1Y7"/>
<keyword evidence="14" id="KW-1185">Reference proteome</keyword>
<evidence type="ECO:0000256" key="7">
    <source>
        <dbReference type="ARBA" id="ARBA00023136"/>
    </source>
</evidence>
<evidence type="ECO:0000313" key="10">
    <source>
        <dbReference type="EMBL" id="CAF0814991.1"/>
    </source>
</evidence>
<gene>
    <name evidence="11" type="ORF">GPM918_LOCUS11802</name>
    <name evidence="10" type="ORF">OVA965_LOCUS5346</name>
    <name evidence="13" type="ORF">SRO942_LOCUS11803</name>
    <name evidence="12" type="ORF">TMI583_LOCUS5344</name>
</gene>
<organism evidence="11 14">
    <name type="scientific">Didymodactylos carnosus</name>
    <dbReference type="NCBI Taxonomy" id="1234261"/>
    <lineage>
        <taxon>Eukaryota</taxon>
        <taxon>Metazoa</taxon>
        <taxon>Spiralia</taxon>
        <taxon>Gnathifera</taxon>
        <taxon>Rotifera</taxon>
        <taxon>Eurotatoria</taxon>
        <taxon>Bdelloidea</taxon>
        <taxon>Philodinida</taxon>
        <taxon>Philodinidae</taxon>
        <taxon>Didymodactylos</taxon>
    </lineage>
</organism>
<dbReference type="EMBL" id="CAJNOK010001495">
    <property type="protein sequence ID" value="CAF0814991.1"/>
    <property type="molecule type" value="Genomic_DNA"/>
</dbReference>
<comment type="caution">
    <text evidence="11">The sequence shown here is derived from an EMBL/GenBank/DDBJ whole genome shotgun (WGS) entry which is preliminary data.</text>
</comment>
<name>A0A814E1Y7_9BILA</name>
<dbReference type="Proteomes" id="UP000663829">
    <property type="component" value="Unassembled WGS sequence"/>
</dbReference>
<dbReference type="Gene3D" id="3.40.50.300">
    <property type="entry name" value="P-loop containing nucleotide triphosphate hydrolases"/>
    <property type="match status" value="1"/>
</dbReference>
<keyword evidence="4" id="KW-0735">Signal-anchor</keyword>
<dbReference type="GO" id="GO:0008146">
    <property type="term" value="F:sulfotransferase activity"/>
    <property type="evidence" value="ECO:0007669"/>
    <property type="project" value="InterPro"/>
</dbReference>
<dbReference type="EMBL" id="CAJNOQ010002505">
    <property type="protein sequence ID" value="CAF0961973.1"/>
    <property type="molecule type" value="Genomic_DNA"/>
</dbReference>
<dbReference type="Proteomes" id="UP000681722">
    <property type="component" value="Unassembled WGS sequence"/>
</dbReference>
<reference evidence="11" key="1">
    <citation type="submission" date="2021-02" db="EMBL/GenBank/DDBJ databases">
        <authorList>
            <person name="Nowell W R."/>
        </authorList>
    </citation>
    <scope>NUCLEOTIDE SEQUENCE</scope>
</reference>
<sequence length="354" mass="42478">MSETFFTNKYDPLIIIVSLFLLIGNIFFVNQDSYRYKVATRTTANEKQEEEIFISNTNQISSNKVKDFISRIPIDPCEICLKTKRDMMDISNKIIIYNQILKCDTSLFNLILRAQSKKHKYQFVVKSHDYSIQILNKNEQKKFVAYIQKLKRRTIYKRSIRFINFEKFNKSQPFYISLLQNPFERILSDYYYSRYLCKKKSSICFIRNKRILHESLDDCLIRNKNQSYFCISSKSGVNSPIAYFCGQKSFCDQYNSRQALDRAKSNIDKHYQFVGITEDLPKTFLLLEKLIPKYFKNITTVYNHHHLRYKTKSKHYIQKPTAATAQWIQNLLQNEIELYDFIKQLFYNHYRRLK</sequence>
<evidence type="ECO:0000313" key="14">
    <source>
        <dbReference type="Proteomes" id="UP000663829"/>
    </source>
</evidence>
<keyword evidence="3 9" id="KW-0812">Transmembrane</keyword>
<evidence type="ECO:0000313" key="13">
    <source>
        <dbReference type="EMBL" id="CAF3736413.1"/>
    </source>
</evidence>
<evidence type="ECO:0000313" key="11">
    <source>
        <dbReference type="EMBL" id="CAF0961973.1"/>
    </source>
</evidence>
<comment type="subcellular location">
    <subcellularLocation>
        <location evidence="1">Golgi apparatus membrane</location>
        <topology evidence="1">Single-pass type II membrane protein</topology>
    </subcellularLocation>
</comment>
<keyword evidence="6" id="KW-0333">Golgi apparatus</keyword>
<feature type="transmembrane region" description="Helical" evidence="9">
    <location>
        <begin position="12"/>
        <end position="29"/>
    </location>
</feature>
<keyword evidence="8" id="KW-0325">Glycoprotein</keyword>
<dbReference type="Proteomes" id="UP000677228">
    <property type="component" value="Unassembled WGS sequence"/>
</dbReference>
<proteinExistence type="predicted"/>
<accession>A0A814E1Y7</accession>
<dbReference type="PANTHER" id="PTHR12129:SF15">
    <property type="entry name" value="URONYL 2-SULFOTRANSFERASE"/>
    <property type="match status" value="1"/>
</dbReference>
<keyword evidence="2" id="KW-0808">Transferase</keyword>
<evidence type="ECO:0000256" key="5">
    <source>
        <dbReference type="ARBA" id="ARBA00022989"/>
    </source>
</evidence>
<evidence type="ECO:0000256" key="6">
    <source>
        <dbReference type="ARBA" id="ARBA00023034"/>
    </source>
</evidence>
<dbReference type="InterPro" id="IPR007734">
    <property type="entry name" value="Heparan_SO4_2-O-STrfase"/>
</dbReference>
<dbReference type="EMBL" id="CAJOBA010001495">
    <property type="protein sequence ID" value="CAF3598988.1"/>
    <property type="molecule type" value="Genomic_DNA"/>
</dbReference>
<evidence type="ECO:0000256" key="2">
    <source>
        <dbReference type="ARBA" id="ARBA00022679"/>
    </source>
</evidence>
<evidence type="ECO:0000256" key="4">
    <source>
        <dbReference type="ARBA" id="ARBA00022968"/>
    </source>
</evidence>
<dbReference type="PANTHER" id="PTHR12129">
    <property type="entry name" value="HEPARAN SULFATE 2-O-SULFOTRANSFERASE"/>
    <property type="match status" value="1"/>
</dbReference>
<evidence type="ECO:0000256" key="1">
    <source>
        <dbReference type="ARBA" id="ARBA00004323"/>
    </source>
</evidence>
<dbReference type="EMBL" id="CAJOBC010002505">
    <property type="protein sequence ID" value="CAF3736413.1"/>
    <property type="molecule type" value="Genomic_DNA"/>
</dbReference>
<evidence type="ECO:0000256" key="9">
    <source>
        <dbReference type="SAM" id="Phobius"/>
    </source>
</evidence>
<dbReference type="InterPro" id="IPR027417">
    <property type="entry name" value="P-loop_NTPase"/>
</dbReference>
<protein>
    <submittedName>
        <fullName evidence="11">Uncharacterized protein</fullName>
    </submittedName>
</protein>
<evidence type="ECO:0000256" key="3">
    <source>
        <dbReference type="ARBA" id="ARBA00022692"/>
    </source>
</evidence>
<dbReference type="GO" id="GO:0000139">
    <property type="term" value="C:Golgi membrane"/>
    <property type="evidence" value="ECO:0007669"/>
    <property type="project" value="UniProtKB-SubCell"/>
</dbReference>
<dbReference type="OrthoDB" id="10019582at2759"/>